<comment type="caution">
    <text evidence="2">The sequence shown here is derived from an EMBL/GenBank/DDBJ whole genome shotgun (WGS) entry which is preliminary data.</text>
</comment>
<dbReference type="Proteomes" id="UP000789901">
    <property type="component" value="Unassembled WGS sequence"/>
</dbReference>
<keyword evidence="3" id="KW-1185">Reference proteome</keyword>
<feature type="non-terminal residue" evidence="2">
    <location>
        <position position="1"/>
    </location>
</feature>
<name>A0ABN7WTL7_GIGMA</name>
<organism evidence="2 3">
    <name type="scientific">Gigaspora margarita</name>
    <dbReference type="NCBI Taxonomy" id="4874"/>
    <lineage>
        <taxon>Eukaryota</taxon>
        <taxon>Fungi</taxon>
        <taxon>Fungi incertae sedis</taxon>
        <taxon>Mucoromycota</taxon>
        <taxon>Glomeromycotina</taxon>
        <taxon>Glomeromycetes</taxon>
        <taxon>Diversisporales</taxon>
        <taxon>Gigasporaceae</taxon>
        <taxon>Gigaspora</taxon>
    </lineage>
</organism>
<reference evidence="2 3" key="1">
    <citation type="submission" date="2021-06" db="EMBL/GenBank/DDBJ databases">
        <authorList>
            <person name="Kallberg Y."/>
            <person name="Tangrot J."/>
            <person name="Rosling A."/>
        </authorList>
    </citation>
    <scope>NUCLEOTIDE SEQUENCE [LARGE SCALE GENOMIC DNA]</scope>
    <source>
        <strain evidence="2 3">120-4 pot B 10/14</strain>
    </source>
</reference>
<feature type="region of interest" description="Disordered" evidence="1">
    <location>
        <begin position="31"/>
        <end position="55"/>
    </location>
</feature>
<proteinExistence type="predicted"/>
<accession>A0ABN7WTL7</accession>
<feature type="non-terminal residue" evidence="2">
    <location>
        <position position="55"/>
    </location>
</feature>
<evidence type="ECO:0000313" key="2">
    <source>
        <dbReference type="EMBL" id="CAG8840474.1"/>
    </source>
</evidence>
<evidence type="ECO:0000313" key="3">
    <source>
        <dbReference type="Proteomes" id="UP000789901"/>
    </source>
</evidence>
<evidence type="ECO:0000256" key="1">
    <source>
        <dbReference type="SAM" id="MobiDB-lite"/>
    </source>
</evidence>
<dbReference type="EMBL" id="CAJVQB010062959">
    <property type="protein sequence ID" value="CAG8840474.1"/>
    <property type="molecule type" value="Genomic_DNA"/>
</dbReference>
<gene>
    <name evidence="2" type="ORF">GMARGA_LOCUS34933</name>
</gene>
<protein>
    <submittedName>
        <fullName evidence="2">351_t:CDS:1</fullName>
    </submittedName>
</protein>
<feature type="compositionally biased region" description="Basic and acidic residues" evidence="1">
    <location>
        <begin position="31"/>
        <end position="46"/>
    </location>
</feature>
<sequence length="55" mass="6426">IHPKILLIKENYEAYIANLGLSKLLNEKETRKTLTKHQDHDTKTSKSEQQAYTNE</sequence>